<sequence>MMRARAWLCAAMLSGVALAASDARAQNARDQGGPTRATTVEMTLIVGENKTIPAQGVTSYSVGSGGIVDVKVAPGMSQFVFVGARPGSTTVLMLMQNGTQVTYAITVFARSPEQVQQEVEQLLQGYTGLRLRKVGTRFFIEGGVATDGDARRIGLIASLYPGQVESLVVVGSVGIEHTINIRIDFYFVQYDKTSTYGAGVRWPGAVGPGGLVVTHDLVANATNATATLDQALPALDLAQTRGSAKVLKHSTVVTTSGSEATFENGGEQNFPVSAGLTGTVQAIKFGTNMTVVPRYDSVTRDLEVKVNAFVSDLTPPAAGSLPGRKTSTVNTFVHLKLGQSIVLSGIRSSSATHSVSGIPLLSQIPVLGLLFGSHQNSEAEIEGAVFIIPSIVESVPRKAYDIVDAAMKQYDDYSGNLDSVNAYSKTPPNYK</sequence>
<feature type="domain" description="Pilus formation protein N-terminal" evidence="7">
    <location>
        <begin position="41"/>
        <end position="102"/>
    </location>
</feature>
<dbReference type="InterPro" id="IPR004846">
    <property type="entry name" value="T2SS/T3SS_dom"/>
</dbReference>
<comment type="similarity">
    <text evidence="4">Belongs to the bacterial secretin family.</text>
</comment>
<dbReference type="RefSeq" id="WP_394847137.1">
    <property type="nucleotide sequence ID" value="NZ_CP089982.1"/>
</dbReference>
<dbReference type="EMBL" id="CP089982">
    <property type="protein sequence ID" value="WXA96521.1"/>
    <property type="molecule type" value="Genomic_DNA"/>
</dbReference>
<evidence type="ECO:0000256" key="2">
    <source>
        <dbReference type="ARBA" id="ARBA00022729"/>
    </source>
</evidence>
<proteinExistence type="inferred from homology"/>
<protein>
    <submittedName>
        <fullName evidence="8">Type II and III secretion system protein</fullName>
    </submittedName>
</protein>
<evidence type="ECO:0000256" key="1">
    <source>
        <dbReference type="ARBA" id="ARBA00004370"/>
    </source>
</evidence>
<evidence type="ECO:0000313" key="9">
    <source>
        <dbReference type="Proteomes" id="UP001379533"/>
    </source>
</evidence>
<feature type="chain" id="PRO_5047236060" evidence="5">
    <location>
        <begin position="20"/>
        <end position="431"/>
    </location>
</feature>
<feature type="domain" description="Type II/III secretion system secretin-like" evidence="6">
    <location>
        <begin position="238"/>
        <end position="393"/>
    </location>
</feature>
<evidence type="ECO:0000313" key="8">
    <source>
        <dbReference type="EMBL" id="WXA96521.1"/>
    </source>
</evidence>
<dbReference type="InterPro" id="IPR032789">
    <property type="entry name" value="T2SS-T3SS_pil_N"/>
</dbReference>
<evidence type="ECO:0000259" key="6">
    <source>
        <dbReference type="Pfam" id="PF00263"/>
    </source>
</evidence>
<name>A0ABZ2KD33_9BACT</name>
<dbReference type="Pfam" id="PF13629">
    <property type="entry name" value="T2SS-T3SS_pil_N"/>
    <property type="match status" value="1"/>
</dbReference>
<dbReference type="InterPro" id="IPR001775">
    <property type="entry name" value="GspD/PilQ"/>
</dbReference>
<dbReference type="InterPro" id="IPR050810">
    <property type="entry name" value="Bact_Secretion_Sys_Channel"/>
</dbReference>
<dbReference type="PANTHER" id="PTHR30332">
    <property type="entry name" value="PROBABLE GENERAL SECRETION PATHWAY PROTEIN D"/>
    <property type="match status" value="1"/>
</dbReference>
<keyword evidence="2 5" id="KW-0732">Signal</keyword>
<dbReference type="Proteomes" id="UP001379533">
    <property type="component" value="Chromosome"/>
</dbReference>
<gene>
    <name evidence="8" type="ORF">LZC95_06665</name>
</gene>
<organism evidence="8 9">
    <name type="scientific">Pendulispora brunnea</name>
    <dbReference type="NCBI Taxonomy" id="2905690"/>
    <lineage>
        <taxon>Bacteria</taxon>
        <taxon>Pseudomonadati</taxon>
        <taxon>Myxococcota</taxon>
        <taxon>Myxococcia</taxon>
        <taxon>Myxococcales</taxon>
        <taxon>Sorangiineae</taxon>
        <taxon>Pendulisporaceae</taxon>
        <taxon>Pendulispora</taxon>
    </lineage>
</organism>
<reference evidence="8 9" key="1">
    <citation type="submission" date="2021-12" db="EMBL/GenBank/DDBJ databases">
        <title>Discovery of the Pendulisporaceae a myxobacterial family with distinct sporulation behavior and unique specialized metabolism.</title>
        <authorList>
            <person name="Garcia R."/>
            <person name="Popoff A."/>
            <person name="Bader C.D."/>
            <person name="Loehr J."/>
            <person name="Walesch S."/>
            <person name="Walt C."/>
            <person name="Boldt J."/>
            <person name="Bunk B."/>
            <person name="Haeckl F.J.F.P.J."/>
            <person name="Gunesch A.P."/>
            <person name="Birkelbach J."/>
            <person name="Nuebel U."/>
            <person name="Pietschmann T."/>
            <person name="Bach T."/>
            <person name="Mueller R."/>
        </authorList>
    </citation>
    <scope>NUCLEOTIDE SEQUENCE [LARGE SCALE GENOMIC DNA]</scope>
    <source>
        <strain evidence="8 9">MSr12523</strain>
    </source>
</reference>
<dbReference type="Pfam" id="PF00263">
    <property type="entry name" value="Secretin"/>
    <property type="match status" value="1"/>
</dbReference>
<dbReference type="PANTHER" id="PTHR30332:SF24">
    <property type="entry name" value="SECRETIN GSPD-RELATED"/>
    <property type="match status" value="1"/>
</dbReference>
<comment type="subcellular location">
    <subcellularLocation>
        <location evidence="1">Membrane</location>
    </subcellularLocation>
</comment>
<evidence type="ECO:0000259" key="7">
    <source>
        <dbReference type="Pfam" id="PF13629"/>
    </source>
</evidence>
<evidence type="ECO:0000256" key="4">
    <source>
        <dbReference type="RuleBase" id="RU004003"/>
    </source>
</evidence>
<evidence type="ECO:0000256" key="3">
    <source>
        <dbReference type="ARBA" id="ARBA00023136"/>
    </source>
</evidence>
<dbReference type="PRINTS" id="PR00811">
    <property type="entry name" value="BCTERIALGSPD"/>
</dbReference>
<accession>A0ABZ2KD33</accession>
<keyword evidence="9" id="KW-1185">Reference proteome</keyword>
<evidence type="ECO:0000256" key="5">
    <source>
        <dbReference type="SAM" id="SignalP"/>
    </source>
</evidence>
<feature type="signal peptide" evidence="5">
    <location>
        <begin position="1"/>
        <end position="19"/>
    </location>
</feature>
<keyword evidence="3" id="KW-0472">Membrane</keyword>